<dbReference type="Proteomes" id="UP000192257">
    <property type="component" value="Unassembled WGS sequence"/>
</dbReference>
<keyword evidence="4" id="KW-1185">Reference proteome</keyword>
<dbReference type="STRING" id="67003.A0A1X0NRG8"/>
<evidence type="ECO:0000313" key="4">
    <source>
        <dbReference type="Proteomes" id="UP000192257"/>
    </source>
</evidence>
<sequence>MKKRNANTSTGSVKSTLTNDQESHVPAEKQKLISTRTDRIFFFYASLAGTFGALSAVVGKLAVMDDSGDALTAFTTTILSFFGVQEITHSHWVSVMPMLLLVTRGLLFAANAFFTAQMWRWYLKALSCGPTPVCQIVNTGMNFAISAFLGLLIFHEEVTIMWAIGALLVVVGLAVVVTDDLDKDSVQKQKS</sequence>
<feature type="transmembrane region" description="Helical" evidence="2">
    <location>
        <begin position="160"/>
        <end position="181"/>
    </location>
</feature>
<feature type="region of interest" description="Disordered" evidence="1">
    <location>
        <begin position="1"/>
        <end position="23"/>
    </location>
</feature>
<dbReference type="VEuPathDB" id="TriTrypDB:TM35_000221040"/>
<dbReference type="PANTHER" id="PTHR31965">
    <property type="entry name" value="TRANSMEMBRANE PROTEIN 42"/>
    <property type="match status" value="1"/>
</dbReference>
<proteinExistence type="predicted"/>
<dbReference type="GeneID" id="39986931"/>
<protein>
    <recommendedName>
        <fullName evidence="5">EamA domain-containing protein</fullName>
    </recommendedName>
</protein>
<dbReference type="InterPro" id="IPR037185">
    <property type="entry name" value="EmrE-like"/>
</dbReference>
<keyword evidence="2" id="KW-0472">Membrane</keyword>
<dbReference type="SUPFAM" id="SSF103481">
    <property type="entry name" value="Multidrug resistance efflux transporter EmrE"/>
    <property type="match status" value="1"/>
</dbReference>
<feature type="transmembrane region" description="Helical" evidence="2">
    <location>
        <begin position="92"/>
        <end position="114"/>
    </location>
</feature>
<feature type="transmembrane region" description="Helical" evidence="2">
    <location>
        <begin position="135"/>
        <end position="154"/>
    </location>
</feature>
<accession>A0A1X0NRG8</accession>
<dbReference type="AlphaFoldDB" id="A0A1X0NRG8"/>
<keyword evidence="2" id="KW-1133">Transmembrane helix</keyword>
<feature type="compositionally biased region" description="Polar residues" evidence="1">
    <location>
        <begin position="1"/>
        <end position="20"/>
    </location>
</feature>
<evidence type="ECO:0008006" key="5">
    <source>
        <dbReference type="Google" id="ProtNLM"/>
    </source>
</evidence>
<evidence type="ECO:0000313" key="3">
    <source>
        <dbReference type="EMBL" id="ORC87305.1"/>
    </source>
</evidence>
<dbReference type="PANTHER" id="PTHR31965:SF1">
    <property type="entry name" value="TRANSMEMBRANE PROTEIN 42"/>
    <property type="match status" value="1"/>
</dbReference>
<comment type="caution">
    <text evidence="3">The sequence shown here is derived from an EMBL/GenBank/DDBJ whole genome shotgun (WGS) entry which is preliminary data.</text>
</comment>
<gene>
    <name evidence="3" type="ORF">TM35_000221040</name>
</gene>
<dbReference type="RefSeq" id="XP_028881371.1">
    <property type="nucleotide sequence ID" value="XM_029027151.1"/>
</dbReference>
<evidence type="ECO:0000256" key="2">
    <source>
        <dbReference type="SAM" id="Phobius"/>
    </source>
</evidence>
<reference evidence="3 4" key="1">
    <citation type="submission" date="2017-03" db="EMBL/GenBank/DDBJ databases">
        <title>An alternative strategy for trypanosome survival in the mammalian bloodstream revealed through genome and transcriptome analysis of the ubiquitous bovine parasite Trypanosoma (Megatrypanum) theileri.</title>
        <authorList>
            <person name="Kelly S."/>
            <person name="Ivens A."/>
            <person name="Mott A."/>
            <person name="O'Neill E."/>
            <person name="Emms D."/>
            <person name="Macleod O."/>
            <person name="Voorheis P."/>
            <person name="Matthews J."/>
            <person name="Matthews K."/>
            <person name="Carrington M."/>
        </authorList>
    </citation>
    <scope>NUCLEOTIDE SEQUENCE [LARGE SCALE GENOMIC DNA]</scope>
    <source>
        <strain evidence="3">Edinburgh</strain>
    </source>
</reference>
<name>A0A1X0NRG8_9TRYP</name>
<dbReference type="InterPro" id="IPR039632">
    <property type="entry name" value="TMEM42"/>
</dbReference>
<evidence type="ECO:0000256" key="1">
    <source>
        <dbReference type="SAM" id="MobiDB-lite"/>
    </source>
</evidence>
<dbReference type="OrthoDB" id="248671at2759"/>
<dbReference type="EMBL" id="NBCO01000022">
    <property type="protein sequence ID" value="ORC87305.1"/>
    <property type="molecule type" value="Genomic_DNA"/>
</dbReference>
<keyword evidence="2" id="KW-0812">Transmembrane</keyword>
<organism evidence="3 4">
    <name type="scientific">Trypanosoma theileri</name>
    <dbReference type="NCBI Taxonomy" id="67003"/>
    <lineage>
        <taxon>Eukaryota</taxon>
        <taxon>Discoba</taxon>
        <taxon>Euglenozoa</taxon>
        <taxon>Kinetoplastea</taxon>
        <taxon>Metakinetoplastina</taxon>
        <taxon>Trypanosomatida</taxon>
        <taxon>Trypanosomatidae</taxon>
        <taxon>Trypanosoma</taxon>
    </lineage>
</organism>
<feature type="transmembrane region" description="Helical" evidence="2">
    <location>
        <begin position="41"/>
        <end position="63"/>
    </location>
</feature>